<sequence>MEETKAPQIPPFVPVMTIERFAQMSGLEEGVIQSHIRRGHLPTIKLELAGRNAFSRYERAHTLFYMDQSCWQTQGYSARLDIE</sequence>
<evidence type="ECO:0000313" key="1">
    <source>
        <dbReference type="EMBL" id="MFC4416833.1"/>
    </source>
</evidence>
<reference evidence="2" key="1">
    <citation type="journal article" date="2019" name="Int. J. Syst. Evol. Microbiol.">
        <title>The Global Catalogue of Microorganisms (GCM) 10K type strain sequencing project: providing services to taxonomists for standard genome sequencing and annotation.</title>
        <authorList>
            <consortium name="The Broad Institute Genomics Platform"/>
            <consortium name="The Broad Institute Genome Sequencing Center for Infectious Disease"/>
            <person name="Wu L."/>
            <person name="Ma J."/>
        </authorList>
    </citation>
    <scope>NUCLEOTIDE SEQUENCE [LARGE SCALE GENOMIC DNA]</scope>
    <source>
        <strain evidence="2">CCUG 49679</strain>
    </source>
</reference>
<keyword evidence="2" id="KW-1185">Reference proteome</keyword>
<accession>A0ABV8XDB4</accession>
<evidence type="ECO:0000313" key="2">
    <source>
        <dbReference type="Proteomes" id="UP001596015"/>
    </source>
</evidence>
<evidence type="ECO:0008006" key="3">
    <source>
        <dbReference type="Google" id="ProtNLM"/>
    </source>
</evidence>
<organism evidence="1 2">
    <name type="scientific">Chromohalobacter beijerinckii</name>
    <dbReference type="NCBI Taxonomy" id="86179"/>
    <lineage>
        <taxon>Bacteria</taxon>
        <taxon>Pseudomonadati</taxon>
        <taxon>Pseudomonadota</taxon>
        <taxon>Gammaproteobacteria</taxon>
        <taxon>Oceanospirillales</taxon>
        <taxon>Halomonadaceae</taxon>
        <taxon>Chromohalobacter</taxon>
    </lineage>
</organism>
<proteinExistence type="predicted"/>
<dbReference type="EMBL" id="JBHSEO010000055">
    <property type="protein sequence ID" value="MFC4416833.1"/>
    <property type="molecule type" value="Genomic_DNA"/>
</dbReference>
<protein>
    <recommendedName>
        <fullName evidence="3">Pyocin activator protein PrtN</fullName>
    </recommendedName>
</protein>
<dbReference type="Proteomes" id="UP001596015">
    <property type="component" value="Unassembled WGS sequence"/>
</dbReference>
<name>A0ABV8XDB4_9GAMM</name>
<dbReference type="RefSeq" id="WP_246941014.1">
    <property type="nucleotide sequence ID" value="NZ_JAKGAK010000006.1"/>
</dbReference>
<comment type="caution">
    <text evidence="1">The sequence shown here is derived from an EMBL/GenBank/DDBJ whole genome shotgun (WGS) entry which is preliminary data.</text>
</comment>
<gene>
    <name evidence="1" type="ORF">ACFO0E_10475</name>
</gene>